<dbReference type="Proteomes" id="UP000001396">
    <property type="component" value="Unassembled WGS sequence"/>
</dbReference>
<organism evidence="8 9">
    <name type="scientific">Heterostelium pallidum (strain ATCC 26659 / Pp 5 / PN500)</name>
    <name type="common">Cellular slime mold</name>
    <name type="synonym">Polysphondylium pallidum</name>
    <dbReference type="NCBI Taxonomy" id="670386"/>
    <lineage>
        <taxon>Eukaryota</taxon>
        <taxon>Amoebozoa</taxon>
        <taxon>Evosea</taxon>
        <taxon>Eumycetozoa</taxon>
        <taxon>Dictyostelia</taxon>
        <taxon>Acytosteliales</taxon>
        <taxon>Acytosteliaceae</taxon>
        <taxon>Heterostelium</taxon>
    </lineage>
</organism>
<accession>D3BBB8</accession>
<dbReference type="GO" id="GO:0030170">
    <property type="term" value="F:pyridoxal phosphate binding"/>
    <property type="evidence" value="ECO:0007669"/>
    <property type="project" value="InterPro"/>
</dbReference>
<comment type="cofactor">
    <cofactor evidence="1">
        <name>pyridoxal 5'-phosphate</name>
        <dbReference type="ChEBI" id="CHEBI:597326"/>
    </cofactor>
</comment>
<evidence type="ECO:0000256" key="3">
    <source>
        <dbReference type="ARBA" id="ARBA00022576"/>
    </source>
</evidence>
<dbReference type="InterPro" id="IPR045088">
    <property type="entry name" value="ALAT1/2-like"/>
</dbReference>
<dbReference type="InterPro" id="IPR015424">
    <property type="entry name" value="PyrdxlP-dep_Trfase"/>
</dbReference>
<evidence type="ECO:0000313" key="8">
    <source>
        <dbReference type="EMBL" id="EFA81325.1"/>
    </source>
</evidence>
<dbReference type="PANTHER" id="PTHR11751:SF29">
    <property type="entry name" value="ALANINE TRANSAMINASE"/>
    <property type="match status" value="1"/>
</dbReference>
<proteinExistence type="inferred from homology"/>
<name>D3BBB8_HETP5</name>
<dbReference type="Pfam" id="PF00155">
    <property type="entry name" value="Aminotran_1_2"/>
    <property type="match status" value="1"/>
</dbReference>
<protein>
    <recommendedName>
        <fullName evidence="7">Aminotransferase class I/classII large domain-containing protein</fullName>
    </recommendedName>
</protein>
<dbReference type="AlphaFoldDB" id="D3BBB8"/>
<dbReference type="InterPro" id="IPR015422">
    <property type="entry name" value="PyrdxlP-dep_Trfase_small"/>
</dbReference>
<evidence type="ECO:0000256" key="6">
    <source>
        <dbReference type="ARBA" id="ARBA00025785"/>
    </source>
</evidence>
<evidence type="ECO:0000256" key="2">
    <source>
        <dbReference type="ARBA" id="ARBA00011738"/>
    </source>
</evidence>
<dbReference type="InterPro" id="IPR004839">
    <property type="entry name" value="Aminotransferase_I/II_large"/>
</dbReference>
<dbReference type="FunFam" id="1.10.287.1970:FF:000001">
    <property type="entry name" value="Alanine aminotransferase 2"/>
    <property type="match status" value="1"/>
</dbReference>
<dbReference type="InParanoid" id="D3BBB8"/>
<keyword evidence="4" id="KW-0808">Transferase</keyword>
<keyword evidence="3" id="KW-0032">Aminotransferase</keyword>
<dbReference type="UniPathway" id="UPA00528">
    <property type="reaction ID" value="UER00586"/>
</dbReference>
<dbReference type="RefSeq" id="XP_020433443.1">
    <property type="nucleotide sequence ID" value="XM_020576194.1"/>
</dbReference>
<keyword evidence="5" id="KW-0663">Pyridoxal phosphate</keyword>
<dbReference type="Gene3D" id="1.10.287.1970">
    <property type="match status" value="1"/>
</dbReference>
<comment type="similarity">
    <text evidence="6">Belongs to the class-I pyridoxal-phosphate-dependent aminotransferase family. Alanine aminotransferase subfamily.</text>
</comment>
<dbReference type="PANTHER" id="PTHR11751">
    <property type="entry name" value="ALANINE AMINOTRANSFERASE"/>
    <property type="match status" value="1"/>
</dbReference>
<dbReference type="OMA" id="KSMTHIT"/>
<dbReference type="CDD" id="cd00609">
    <property type="entry name" value="AAT_like"/>
    <property type="match status" value="1"/>
</dbReference>
<evidence type="ECO:0000256" key="5">
    <source>
        <dbReference type="ARBA" id="ARBA00022898"/>
    </source>
</evidence>
<evidence type="ECO:0000256" key="4">
    <source>
        <dbReference type="ARBA" id="ARBA00022679"/>
    </source>
</evidence>
<dbReference type="EMBL" id="ADBJ01000025">
    <property type="protein sequence ID" value="EFA81325.1"/>
    <property type="molecule type" value="Genomic_DNA"/>
</dbReference>
<dbReference type="GeneID" id="31360790"/>
<evidence type="ECO:0000256" key="1">
    <source>
        <dbReference type="ARBA" id="ARBA00001933"/>
    </source>
</evidence>
<evidence type="ECO:0000259" key="7">
    <source>
        <dbReference type="Pfam" id="PF00155"/>
    </source>
</evidence>
<dbReference type="Gene3D" id="3.90.1150.10">
    <property type="entry name" value="Aspartate Aminotransferase, domain 1"/>
    <property type="match status" value="1"/>
</dbReference>
<dbReference type="FunFam" id="3.90.1150.10:FF:000151">
    <property type="entry name" value="Alanine aminotransferase 2"/>
    <property type="match status" value="1"/>
</dbReference>
<dbReference type="SUPFAM" id="SSF53383">
    <property type="entry name" value="PLP-dependent transferases"/>
    <property type="match status" value="1"/>
</dbReference>
<reference evidence="8 9" key="1">
    <citation type="journal article" date="2011" name="Genome Res.">
        <title>Phylogeny-wide analysis of social amoeba genomes highlights ancient origins for complex intercellular communication.</title>
        <authorList>
            <person name="Heidel A.J."/>
            <person name="Lawal H.M."/>
            <person name="Felder M."/>
            <person name="Schilde C."/>
            <person name="Helps N.R."/>
            <person name="Tunggal B."/>
            <person name="Rivero F."/>
            <person name="John U."/>
            <person name="Schleicher M."/>
            <person name="Eichinger L."/>
            <person name="Platzer M."/>
            <person name="Noegel A.A."/>
            <person name="Schaap P."/>
            <person name="Gloeckner G."/>
        </authorList>
    </citation>
    <scope>NUCLEOTIDE SEQUENCE [LARGE SCALE GENOMIC DNA]</scope>
    <source>
        <strain evidence="9">ATCC 26659 / Pp 5 / PN500</strain>
    </source>
</reference>
<dbReference type="GO" id="GO:0008483">
    <property type="term" value="F:transaminase activity"/>
    <property type="evidence" value="ECO:0007669"/>
    <property type="project" value="UniProtKB-KW"/>
</dbReference>
<evidence type="ECO:0000313" key="9">
    <source>
        <dbReference type="Proteomes" id="UP000001396"/>
    </source>
</evidence>
<dbReference type="GO" id="GO:0042853">
    <property type="term" value="P:L-alanine catabolic process"/>
    <property type="evidence" value="ECO:0007669"/>
    <property type="project" value="UniProtKB-UniPathway"/>
</dbReference>
<dbReference type="Gene3D" id="3.40.640.10">
    <property type="entry name" value="Type I PLP-dependent aspartate aminotransferase-like (Major domain)"/>
    <property type="match status" value="1"/>
</dbReference>
<gene>
    <name evidence="8" type="ORF">PPL_05305</name>
</gene>
<dbReference type="InterPro" id="IPR015421">
    <property type="entry name" value="PyrdxlP-dep_Trfase_major"/>
</dbReference>
<keyword evidence="9" id="KW-1185">Reference proteome</keyword>
<feature type="domain" description="Aminotransferase class I/classII large" evidence="7">
    <location>
        <begin position="134"/>
        <end position="480"/>
    </location>
</feature>
<comment type="subunit">
    <text evidence="2">Homodimer.</text>
</comment>
<dbReference type="FunFam" id="3.40.640.10:FF:000012">
    <property type="entry name" value="alanine aminotransferase 2"/>
    <property type="match status" value="1"/>
</dbReference>
<dbReference type="STRING" id="670386.D3BBB8"/>
<sequence>MLWYCLLCVIYLDDIKYQNPNIGINSVFTLTLKFFLLISANNPFLGDLYDRSLELAKLLEKQKKEGVTLLPFNEILYCNVGNPHLCGQKPLTFFRQVVALTEYPELLNSPNAESMFPRDVVSRSCRLLSAIVHTGAYSSTTGVKGILQNIANFIEKRDGHPSDPSTIFITDGATQSVRSILHFLISGRDDGIMTPVPQYPLYTISIKLNGGTEVFYYLNEESNWSLEITELERAYQDSVAKGVTPRALVIINPGNPTGQILDESNMKEIVLFCHKKSMILIADEVYQGSIFTDERPFISFKKVVCDLGEQVSGIELVSVHSISKGPIGECGKRGGYMELHGFSKSVIDEMVKLASFSMCPNVIGQVLIDLMVCPPVEGDESYPTYKVERDATMNSLRDHAKLLVDTLNSLEGVTCNQPMGSLYAMPRLRLPPAAIAEAKSLGREPDEHYCLQLLEEKGILVTSGNAFGQREGTYHFRSTFLPPMEKVCKGLKEFHENFMLKYK</sequence>
<comment type="caution">
    <text evidence="8">The sequence shown here is derived from an EMBL/GenBank/DDBJ whole genome shotgun (WGS) entry which is preliminary data.</text>
</comment>